<reference evidence="7" key="2">
    <citation type="submission" date="2021-04" db="EMBL/GenBank/DDBJ databases">
        <authorList>
            <person name="Dong X."/>
        </authorList>
    </citation>
    <scope>NUCLEOTIDE SEQUENCE</scope>
    <source>
        <strain evidence="7">ZWT</strain>
    </source>
</reference>
<dbReference type="GO" id="GO:0008483">
    <property type="term" value="F:transaminase activity"/>
    <property type="evidence" value="ECO:0007669"/>
    <property type="project" value="UniProtKB-KW"/>
</dbReference>
<evidence type="ECO:0000256" key="5">
    <source>
        <dbReference type="ARBA" id="ARBA00037974"/>
    </source>
</evidence>
<evidence type="ECO:0000313" key="8">
    <source>
        <dbReference type="Proteomes" id="UP001056429"/>
    </source>
</evidence>
<evidence type="ECO:0000256" key="3">
    <source>
        <dbReference type="ARBA" id="ARBA00022898"/>
    </source>
</evidence>
<evidence type="ECO:0000259" key="6">
    <source>
        <dbReference type="Pfam" id="PF00155"/>
    </source>
</evidence>
<dbReference type="GO" id="GO:0030170">
    <property type="term" value="F:pyridoxal phosphate binding"/>
    <property type="evidence" value="ECO:0007669"/>
    <property type="project" value="InterPro"/>
</dbReference>
<evidence type="ECO:0000256" key="1">
    <source>
        <dbReference type="ARBA" id="ARBA00001933"/>
    </source>
</evidence>
<comment type="cofactor">
    <cofactor evidence="1">
        <name>pyridoxal 5'-phosphate</name>
        <dbReference type="ChEBI" id="CHEBI:597326"/>
    </cofactor>
</comment>
<dbReference type="PANTHER" id="PTHR43525:SF1">
    <property type="entry name" value="PROTEIN MALY"/>
    <property type="match status" value="1"/>
</dbReference>
<keyword evidence="7" id="KW-0032">Aminotransferase</keyword>
<dbReference type="SUPFAM" id="SSF53383">
    <property type="entry name" value="PLP-dependent transferases"/>
    <property type="match status" value="1"/>
</dbReference>
<keyword evidence="4" id="KW-0456">Lyase</keyword>
<dbReference type="InterPro" id="IPR015422">
    <property type="entry name" value="PyrdxlP-dep_Trfase_small"/>
</dbReference>
<dbReference type="CDD" id="cd00609">
    <property type="entry name" value="AAT_like"/>
    <property type="match status" value="1"/>
</dbReference>
<gene>
    <name evidence="7" type="ORF">KDK92_18780</name>
</gene>
<dbReference type="EMBL" id="JAGSOJ010000004">
    <property type="protein sequence ID" value="MCM1991789.1"/>
    <property type="molecule type" value="Genomic_DNA"/>
</dbReference>
<dbReference type="Gene3D" id="3.90.1150.10">
    <property type="entry name" value="Aspartate Aminotransferase, domain 1"/>
    <property type="match status" value="1"/>
</dbReference>
<comment type="similarity">
    <text evidence="5">Belongs to the class-II pyridoxal-phosphate-dependent aminotransferase family. MalY/PatB cystathionine beta-lyase subfamily.</text>
</comment>
<feature type="domain" description="Aminotransferase class I/classII large" evidence="6">
    <location>
        <begin position="42"/>
        <end position="388"/>
    </location>
</feature>
<dbReference type="Gene3D" id="3.40.640.10">
    <property type="entry name" value="Type I PLP-dependent aspartate aminotransferase-like (Major domain)"/>
    <property type="match status" value="1"/>
</dbReference>
<dbReference type="InterPro" id="IPR051798">
    <property type="entry name" value="Class-II_PLP-Dep_Aminotrans"/>
</dbReference>
<evidence type="ECO:0000313" key="7">
    <source>
        <dbReference type="EMBL" id="MCM1991789.1"/>
    </source>
</evidence>
<name>A0A9J6P7I7_9CLOT</name>
<dbReference type="NCBIfam" id="TIGR04350">
    <property type="entry name" value="C_S_lyase_PatB"/>
    <property type="match status" value="1"/>
</dbReference>
<proteinExistence type="inferred from homology"/>
<dbReference type="InterPro" id="IPR015424">
    <property type="entry name" value="PyrdxlP-dep_Trfase"/>
</dbReference>
<dbReference type="RefSeq" id="WP_250860928.1">
    <property type="nucleotide sequence ID" value="NZ_JAGSOJ010000004.1"/>
</dbReference>
<evidence type="ECO:0000256" key="4">
    <source>
        <dbReference type="ARBA" id="ARBA00023239"/>
    </source>
</evidence>
<sequence length="397" mass="45872">MKYNFDEIIDRRGTNSLKWDPKLIEKHMDVKGEDLLPMWVADMDFRCPQGVIDAIKKRAEHGIFGYSMPLDEYYSAMNYWYQKRYDWEIKSEWVINSPGIVPALNFIIRALTDPGDKVIIQQPVYYPFKSSIENNDRVVVNNSLISKEGKYVMDYEDLEEKARDPKCKLIILCSPHNPVGRVWEKEELKKLGDICNKYNVIVVADEIHSDLILSGNKHTTYGVLGKEFENKSVICTAPSKTFNLAALQISNIIIPNKEIRDKIEKQYIKSFMMAPLPNIFAIDAVHSVYSKEGEEWLEQLLTYLDGNADFIDVFVKEKMPNVRYTKPEGTYLAWLDFREVESDYKELERKISEDAKVVLDGGAMFGSEGEGFIRINYACPRAILEEGLIRIKKALFK</sequence>
<accession>A0A9J6P7I7</accession>
<dbReference type="InterPro" id="IPR015421">
    <property type="entry name" value="PyrdxlP-dep_Trfase_major"/>
</dbReference>
<dbReference type="PANTHER" id="PTHR43525">
    <property type="entry name" value="PROTEIN MALY"/>
    <property type="match status" value="1"/>
</dbReference>
<dbReference type="InterPro" id="IPR004839">
    <property type="entry name" value="Aminotransferase_I/II_large"/>
</dbReference>
<dbReference type="EC" id="4.4.1.13" evidence="2"/>
<dbReference type="GO" id="GO:0047804">
    <property type="term" value="F:cysteine-S-conjugate beta-lyase activity"/>
    <property type="evidence" value="ECO:0007669"/>
    <property type="project" value="UniProtKB-EC"/>
</dbReference>
<keyword evidence="7" id="KW-0808">Transferase</keyword>
<dbReference type="Proteomes" id="UP001056429">
    <property type="component" value="Unassembled WGS sequence"/>
</dbReference>
<organism evidence="7 8">
    <name type="scientific">Oceanirhabdus seepicola</name>
    <dbReference type="NCBI Taxonomy" id="2828781"/>
    <lineage>
        <taxon>Bacteria</taxon>
        <taxon>Bacillati</taxon>
        <taxon>Bacillota</taxon>
        <taxon>Clostridia</taxon>
        <taxon>Eubacteriales</taxon>
        <taxon>Clostridiaceae</taxon>
        <taxon>Oceanirhabdus</taxon>
    </lineage>
</organism>
<dbReference type="Pfam" id="PF00155">
    <property type="entry name" value="Aminotran_1_2"/>
    <property type="match status" value="1"/>
</dbReference>
<dbReference type="InterPro" id="IPR027619">
    <property type="entry name" value="C-S_lyase_PatB-like"/>
</dbReference>
<comment type="caution">
    <text evidence="7">The sequence shown here is derived from an EMBL/GenBank/DDBJ whole genome shotgun (WGS) entry which is preliminary data.</text>
</comment>
<dbReference type="AlphaFoldDB" id="A0A9J6P7I7"/>
<protein>
    <recommendedName>
        <fullName evidence="2">cysteine-S-conjugate beta-lyase</fullName>
        <ecNumber evidence="2">4.4.1.13</ecNumber>
    </recommendedName>
</protein>
<reference evidence="7" key="1">
    <citation type="journal article" date="2021" name="mSystems">
        <title>Bacteria and Archaea Synergistically Convert Glycine Betaine to Biogenic Methane in the Formosa Cold Seep of the South China Sea.</title>
        <authorList>
            <person name="Li L."/>
            <person name="Zhang W."/>
            <person name="Zhang S."/>
            <person name="Song L."/>
            <person name="Sun Q."/>
            <person name="Zhang H."/>
            <person name="Xiang H."/>
            <person name="Dong X."/>
        </authorList>
    </citation>
    <scope>NUCLEOTIDE SEQUENCE</scope>
    <source>
        <strain evidence="7">ZWT</strain>
    </source>
</reference>
<evidence type="ECO:0000256" key="2">
    <source>
        <dbReference type="ARBA" id="ARBA00012224"/>
    </source>
</evidence>
<keyword evidence="8" id="KW-1185">Reference proteome</keyword>
<keyword evidence="3" id="KW-0663">Pyridoxal phosphate</keyword>